<dbReference type="STRING" id="1838286.Verru16b_03552"/>
<evidence type="ECO:0008006" key="3">
    <source>
        <dbReference type="Google" id="ProtNLM"/>
    </source>
</evidence>
<dbReference type="Proteomes" id="UP000095228">
    <property type="component" value="Chromosome"/>
</dbReference>
<gene>
    <name evidence="1" type="ORF">Verru16b_03552</name>
</gene>
<evidence type="ECO:0000313" key="1">
    <source>
        <dbReference type="EMBL" id="AOS46446.1"/>
    </source>
</evidence>
<dbReference type="KEGG" id="obg:Verru16b_03552"/>
<evidence type="ECO:0000313" key="2">
    <source>
        <dbReference type="Proteomes" id="UP000095228"/>
    </source>
</evidence>
<dbReference type="EMBL" id="CP016094">
    <property type="protein sequence ID" value="AOS46446.1"/>
    <property type="molecule type" value="Genomic_DNA"/>
</dbReference>
<protein>
    <recommendedName>
        <fullName evidence="3">STAS/SEC14 domain-containing protein</fullName>
    </recommendedName>
</protein>
<dbReference type="AlphaFoldDB" id="A0A1D8AZX5"/>
<keyword evidence="2" id="KW-1185">Reference proteome</keyword>
<reference evidence="1 2" key="1">
    <citation type="submission" date="2016-06" db="EMBL/GenBank/DDBJ databases">
        <title>Three novel species with peptidoglycan cell walls form the new genus Lacunisphaera gen. nov. in the family Opitutaceae of the verrucomicrobial subdivision 4.</title>
        <authorList>
            <person name="Rast P."/>
            <person name="Gloeckner I."/>
            <person name="Jogler M."/>
            <person name="Boedeker C."/>
            <person name="Jeske O."/>
            <person name="Wiegand S."/>
            <person name="Reinhardt R."/>
            <person name="Schumann P."/>
            <person name="Rohde M."/>
            <person name="Spring S."/>
            <person name="Gloeckner F.O."/>
            <person name="Jogler C."/>
        </authorList>
    </citation>
    <scope>NUCLEOTIDE SEQUENCE [LARGE SCALE GENOMIC DNA]</scope>
    <source>
        <strain evidence="1 2">IG16b</strain>
    </source>
</reference>
<accession>A0A1D8AZX5</accession>
<proteinExistence type="predicted"/>
<organism evidence="1 2">
    <name type="scientific">Lacunisphaera limnophila</name>
    <dbReference type="NCBI Taxonomy" id="1838286"/>
    <lineage>
        <taxon>Bacteria</taxon>
        <taxon>Pseudomonadati</taxon>
        <taxon>Verrucomicrobiota</taxon>
        <taxon>Opitutia</taxon>
        <taxon>Opitutales</taxon>
        <taxon>Opitutaceae</taxon>
        <taxon>Lacunisphaera</taxon>
    </lineage>
</organism>
<sequence>MPIRIQLLPEYVHVVWHGELVNQDLEFLSAEMPRIGRQIGRAPNVLHTFEEVTSTSLRFDAMHIHGNRLRSVKVPNSCRIASVCHQPVAFGMARMMQLINQNPALQMQVFTELEPALRWLKDAPATPEKAPAAGQVPA</sequence>
<name>A0A1D8AZX5_9BACT</name>